<dbReference type="Gene3D" id="1.20.1050.60">
    <property type="entry name" value="alpha-1,2-mannosidase"/>
    <property type="match status" value="1"/>
</dbReference>
<dbReference type="AlphaFoldDB" id="A0A6A6PWU7"/>
<dbReference type="FunFam" id="1.20.1050.60:FF:000002">
    <property type="entry name" value="Glycosyl hydrolase family 92"/>
    <property type="match status" value="1"/>
</dbReference>
<dbReference type="EMBL" id="MU001635">
    <property type="protein sequence ID" value="KAF2483747.1"/>
    <property type="molecule type" value="Genomic_DNA"/>
</dbReference>
<dbReference type="InterPro" id="IPR041371">
    <property type="entry name" value="GH92_N"/>
</dbReference>
<dbReference type="GO" id="GO:0030246">
    <property type="term" value="F:carbohydrate binding"/>
    <property type="evidence" value="ECO:0007669"/>
    <property type="project" value="InterPro"/>
</dbReference>
<dbReference type="FunFam" id="3.30.2080.10:FF:000001">
    <property type="entry name" value="Alpha-1,2-mannosidase subfamily"/>
    <property type="match status" value="1"/>
</dbReference>
<dbReference type="GO" id="GO:0000224">
    <property type="term" value="F:peptide-N4-(N-acetyl-beta-glucosaminyl)asparagine amidase activity"/>
    <property type="evidence" value="ECO:0007669"/>
    <property type="project" value="TreeGrafter"/>
</dbReference>
<dbReference type="GeneID" id="54474674"/>
<evidence type="ECO:0000313" key="3">
    <source>
        <dbReference type="EMBL" id="KAF2483747.1"/>
    </source>
</evidence>
<reference evidence="3" key="1">
    <citation type="journal article" date="2020" name="Stud. Mycol.">
        <title>101 Dothideomycetes genomes: a test case for predicting lifestyles and emergence of pathogens.</title>
        <authorList>
            <person name="Haridas S."/>
            <person name="Albert R."/>
            <person name="Binder M."/>
            <person name="Bloem J."/>
            <person name="Labutti K."/>
            <person name="Salamov A."/>
            <person name="Andreopoulos B."/>
            <person name="Baker S."/>
            <person name="Barry K."/>
            <person name="Bills G."/>
            <person name="Bluhm B."/>
            <person name="Cannon C."/>
            <person name="Castanera R."/>
            <person name="Culley D."/>
            <person name="Daum C."/>
            <person name="Ezra D."/>
            <person name="Gonzalez J."/>
            <person name="Henrissat B."/>
            <person name="Kuo A."/>
            <person name="Liang C."/>
            <person name="Lipzen A."/>
            <person name="Lutzoni F."/>
            <person name="Magnuson J."/>
            <person name="Mondo S."/>
            <person name="Nolan M."/>
            <person name="Ohm R."/>
            <person name="Pangilinan J."/>
            <person name="Park H.-J."/>
            <person name="Ramirez L."/>
            <person name="Alfaro M."/>
            <person name="Sun H."/>
            <person name="Tritt A."/>
            <person name="Yoshinaga Y."/>
            <person name="Zwiers L.-H."/>
            <person name="Turgeon B."/>
            <person name="Goodwin S."/>
            <person name="Spatafora J."/>
            <person name="Crous P."/>
            <person name="Grigoriev I."/>
        </authorList>
    </citation>
    <scope>NUCLEOTIDE SEQUENCE</scope>
    <source>
        <strain evidence="3">CBS 113389</strain>
    </source>
</reference>
<keyword evidence="3" id="KW-0378">Hydrolase</keyword>
<dbReference type="InterPro" id="IPR012939">
    <property type="entry name" value="Glyco_hydro_92"/>
</dbReference>
<dbReference type="Proteomes" id="UP000799767">
    <property type="component" value="Unassembled WGS sequence"/>
</dbReference>
<dbReference type="InterPro" id="IPR014718">
    <property type="entry name" value="GH-type_carb-bd"/>
</dbReference>
<dbReference type="InterPro" id="IPR005887">
    <property type="entry name" value="GH92_a_mannosidase_put"/>
</dbReference>
<dbReference type="NCBIfam" id="TIGR01180">
    <property type="entry name" value="aman2_put"/>
    <property type="match status" value="1"/>
</dbReference>
<dbReference type="Pfam" id="PF17678">
    <property type="entry name" value="Glyco_hydro_92N"/>
    <property type="match status" value="1"/>
</dbReference>
<dbReference type="OrthoDB" id="449263at2759"/>
<dbReference type="InterPro" id="IPR050883">
    <property type="entry name" value="PNGase"/>
</dbReference>
<dbReference type="Gene3D" id="1.20.1610.10">
    <property type="entry name" value="alpha-1,2-mannosidases domains"/>
    <property type="match status" value="1"/>
</dbReference>
<evidence type="ECO:0000259" key="1">
    <source>
        <dbReference type="Pfam" id="PF07971"/>
    </source>
</evidence>
<dbReference type="GO" id="GO:0006516">
    <property type="term" value="P:glycoprotein catabolic process"/>
    <property type="evidence" value="ECO:0007669"/>
    <property type="project" value="TreeGrafter"/>
</dbReference>
<proteinExistence type="predicted"/>
<dbReference type="PANTHER" id="PTHR12143">
    <property type="entry name" value="PEPTIDE N-GLYCANASE PNGASE -RELATED"/>
    <property type="match status" value="1"/>
</dbReference>
<organism evidence="3 4">
    <name type="scientific">Neohortaea acidophila</name>
    <dbReference type="NCBI Taxonomy" id="245834"/>
    <lineage>
        <taxon>Eukaryota</taxon>
        <taxon>Fungi</taxon>
        <taxon>Dikarya</taxon>
        <taxon>Ascomycota</taxon>
        <taxon>Pezizomycotina</taxon>
        <taxon>Dothideomycetes</taxon>
        <taxon>Dothideomycetidae</taxon>
        <taxon>Mycosphaerellales</taxon>
        <taxon>Teratosphaeriaceae</taxon>
        <taxon>Neohortaea</taxon>
    </lineage>
</organism>
<evidence type="ECO:0000259" key="2">
    <source>
        <dbReference type="Pfam" id="PF17678"/>
    </source>
</evidence>
<dbReference type="PANTHER" id="PTHR12143:SF27">
    <property type="entry name" value="ALPHA-1,2-MANNOSIDASE FAMILY PROTEIN (AFU_ORTHOLOGUE AFUA_5G10520)"/>
    <property type="match status" value="1"/>
</dbReference>
<name>A0A6A6PWU7_9PEZI</name>
<dbReference type="GO" id="GO:0005634">
    <property type="term" value="C:nucleus"/>
    <property type="evidence" value="ECO:0007669"/>
    <property type="project" value="TreeGrafter"/>
</dbReference>
<sequence>MGSLNLSLRTRVLVVAALLILALIAYQSPYSSSILPFKTLPSPADQQYDYSQYVNPFMGSEGAMPGLAFGGGQIFVGGAVPFGVVKAGIDTYETDQRHATINGGYTPHGLVTGVSMMHESGTGGPPKYGIISQMPLATLDGVNVLDNRTYWQQRVGHDVASVGYFSTKLENGVGIQLAGARHSAIFQYNFPAADRHVLVDVSHYLPMETSSLGKGQYYDGGEIQLKAGGRVYTGWGSYGGGFSQSAPMTTYFCGEFERSPSEARTFRGRNTDPVKAQHTWANADPSEATFGKSMQDSGPMNDRVGALFTWKGSNSSPIRSRVGISMISVEKACAFKDHEIKSWALNVTVQAAVEEWNTDVFSKIQVPVDESRNRTDIVLLYSSLYFMHLMPSDRRNENPLWPSTDSWDDFYALWDTFRCTVSLYHLIQPVYYASMIRSLIDIWKWDGFMPDARSGNYNGLVQGGSNADNVLADAYIKGLPGVNWTEAYQAMLKDATVVPYNQYNPTDLTGDIQQGRGALEDWIRFGFIGVDVHSRSISRTVEYSLNDYSLAVLAKGLGYEDQDLWVRRSAQWQNLWAHDLEHKGFKGFLAPRFRNGTFRDLENYNPAVCHPNCGWPGLTYEGTPFEYSFTVPHDMQTLIQFMGGANEFERRLDYIFTPKSAEQNLGGNGLGIDTIMNIGNEPDFGTPFEYHYINKQHKSVERSRTLANQYFHDADYGVPGNSDAGALNSWLIWVMIGLYPVVTQTVYLIGSPWFSELNMTLGERKMLTIKANNLDNHEHFYVQSVKVNGQPWERNWLEHDDVMANGGTIEFEMGKTKRRWETGEVPPSPGHLILDNV</sequence>
<dbReference type="Gene3D" id="3.30.2080.10">
    <property type="entry name" value="GH92 mannosidase domain"/>
    <property type="match status" value="1"/>
</dbReference>
<feature type="domain" description="Glycosyl hydrolase family 92 N-terminal" evidence="2">
    <location>
        <begin position="53"/>
        <end position="325"/>
    </location>
</feature>
<gene>
    <name evidence="3" type="ORF">BDY17DRAFT_298010</name>
</gene>
<dbReference type="InterPro" id="IPR008928">
    <property type="entry name" value="6-hairpin_glycosidase_sf"/>
</dbReference>
<dbReference type="SUPFAM" id="SSF48208">
    <property type="entry name" value="Six-hairpin glycosidases"/>
    <property type="match status" value="1"/>
</dbReference>
<dbReference type="Pfam" id="PF07971">
    <property type="entry name" value="Glyco_hydro_92"/>
    <property type="match status" value="1"/>
</dbReference>
<dbReference type="GO" id="GO:0005829">
    <property type="term" value="C:cytosol"/>
    <property type="evidence" value="ECO:0007669"/>
    <property type="project" value="TreeGrafter"/>
</dbReference>
<dbReference type="Gene3D" id="2.70.98.10">
    <property type="match status" value="1"/>
</dbReference>
<accession>A0A6A6PWU7</accession>
<dbReference type="GO" id="GO:0005975">
    <property type="term" value="P:carbohydrate metabolic process"/>
    <property type="evidence" value="ECO:0007669"/>
    <property type="project" value="InterPro"/>
</dbReference>
<keyword evidence="4" id="KW-1185">Reference proteome</keyword>
<feature type="domain" description="Glycosyl hydrolase family 92" evidence="1">
    <location>
        <begin position="331"/>
        <end position="815"/>
    </location>
</feature>
<dbReference type="RefSeq" id="XP_033590317.1">
    <property type="nucleotide sequence ID" value="XM_033733672.1"/>
</dbReference>
<protein>
    <submittedName>
        <fullName evidence="3">Glycosyl hydrolase family 92-domain-containing protein</fullName>
    </submittedName>
</protein>
<evidence type="ECO:0000313" key="4">
    <source>
        <dbReference type="Proteomes" id="UP000799767"/>
    </source>
</evidence>